<feature type="coiled-coil region" evidence="14">
    <location>
        <begin position="1437"/>
        <end position="1485"/>
    </location>
</feature>
<evidence type="ECO:0000256" key="3">
    <source>
        <dbReference type="ARBA" id="ARBA00022574"/>
    </source>
</evidence>
<dbReference type="GO" id="GO:0003341">
    <property type="term" value="P:cilium movement"/>
    <property type="evidence" value="ECO:0007669"/>
    <property type="project" value="UniProtKB-ARBA"/>
</dbReference>
<feature type="region of interest" description="Disordered" evidence="15">
    <location>
        <begin position="1099"/>
        <end position="1130"/>
    </location>
</feature>
<feature type="compositionally biased region" description="Basic and acidic residues" evidence="15">
    <location>
        <begin position="731"/>
        <end position="746"/>
    </location>
</feature>
<dbReference type="GO" id="GO:0060285">
    <property type="term" value="P:cilium-dependent cell motility"/>
    <property type="evidence" value="ECO:0007669"/>
    <property type="project" value="UniProtKB-ARBA"/>
</dbReference>
<dbReference type="Pfam" id="PF00400">
    <property type="entry name" value="WD40"/>
    <property type="match status" value="2"/>
</dbReference>
<evidence type="ECO:0000256" key="7">
    <source>
        <dbReference type="ARBA" id="ARBA00023069"/>
    </source>
</evidence>
<dbReference type="Pfam" id="PF23409">
    <property type="entry name" value="Beta-prop_EML"/>
    <property type="match status" value="1"/>
</dbReference>
<comment type="function">
    <text evidence="10">Flagellar protein involved in sperm flagellum axoneme organization and function.</text>
</comment>
<feature type="region of interest" description="Disordered" evidence="15">
    <location>
        <begin position="731"/>
        <end position="769"/>
    </location>
</feature>
<keyword evidence="18" id="KW-1185">Reference proteome</keyword>
<dbReference type="SMART" id="SM00320">
    <property type="entry name" value="WD40"/>
    <property type="match status" value="8"/>
</dbReference>
<gene>
    <name evidence="17" type="ORF">OFUS_LOCUS21318</name>
</gene>
<feature type="compositionally biased region" description="Polar residues" evidence="15">
    <location>
        <begin position="1109"/>
        <end position="1121"/>
    </location>
</feature>
<evidence type="ECO:0000313" key="17">
    <source>
        <dbReference type="EMBL" id="CAH1796964.1"/>
    </source>
</evidence>
<dbReference type="Pfam" id="PF25828">
    <property type="entry name" value="CC_Cfap43"/>
    <property type="match status" value="1"/>
</dbReference>
<feature type="region of interest" description="Disordered" evidence="15">
    <location>
        <begin position="1855"/>
        <end position="1877"/>
    </location>
</feature>
<dbReference type="InterPro" id="IPR015943">
    <property type="entry name" value="WD40/YVTN_repeat-like_dom_sf"/>
</dbReference>
<evidence type="ECO:0000313" key="18">
    <source>
        <dbReference type="Proteomes" id="UP000749559"/>
    </source>
</evidence>
<organism evidence="17 18">
    <name type="scientific">Owenia fusiformis</name>
    <name type="common">Polychaete worm</name>
    <dbReference type="NCBI Taxonomy" id="6347"/>
    <lineage>
        <taxon>Eukaryota</taxon>
        <taxon>Metazoa</taxon>
        <taxon>Spiralia</taxon>
        <taxon>Lophotrochozoa</taxon>
        <taxon>Annelida</taxon>
        <taxon>Polychaeta</taxon>
        <taxon>Sedentaria</taxon>
        <taxon>Canalipalpata</taxon>
        <taxon>Sabellida</taxon>
        <taxon>Oweniida</taxon>
        <taxon>Oweniidae</taxon>
        <taxon>Owenia</taxon>
    </lineage>
</organism>
<evidence type="ECO:0000256" key="13">
    <source>
        <dbReference type="PROSITE-ProRule" id="PRU00221"/>
    </source>
</evidence>
<feature type="coiled-coil region" evidence="14">
    <location>
        <begin position="1827"/>
        <end position="1854"/>
    </location>
</feature>
<feature type="non-terminal residue" evidence="17">
    <location>
        <position position="1"/>
    </location>
</feature>
<feature type="domain" description="EML-like first beta-propeller" evidence="16">
    <location>
        <begin position="223"/>
        <end position="432"/>
    </location>
</feature>
<evidence type="ECO:0000256" key="2">
    <source>
        <dbReference type="ARBA" id="ARBA00022490"/>
    </source>
</evidence>
<evidence type="ECO:0000256" key="5">
    <source>
        <dbReference type="ARBA" id="ARBA00022846"/>
    </source>
</evidence>
<feature type="region of interest" description="Disordered" evidence="15">
    <location>
        <begin position="1518"/>
        <end position="1558"/>
    </location>
</feature>
<evidence type="ECO:0000256" key="14">
    <source>
        <dbReference type="SAM" id="Coils"/>
    </source>
</evidence>
<dbReference type="InterPro" id="IPR055439">
    <property type="entry name" value="Beta-prop_EML_1st"/>
</dbReference>
<feature type="compositionally biased region" description="Basic and acidic residues" evidence="15">
    <location>
        <begin position="45"/>
        <end position="55"/>
    </location>
</feature>
<comment type="similarity">
    <text evidence="11">Belongs to the CFAP44 family.</text>
</comment>
<dbReference type="Gene3D" id="2.130.10.10">
    <property type="entry name" value="YVTN repeat-like/Quinoprotein amine dehydrogenase"/>
    <property type="match status" value="3"/>
</dbReference>
<dbReference type="PANTHER" id="PTHR14885">
    <property type="entry name" value="CILIA- AND FLAGELLA-ASSOCIATED PROTEIN 43-RELATED"/>
    <property type="match status" value="1"/>
</dbReference>
<evidence type="ECO:0000256" key="4">
    <source>
        <dbReference type="ARBA" id="ARBA00022737"/>
    </source>
</evidence>
<dbReference type="FunFam" id="2.130.10.10:FF:000401">
    <property type="entry name" value="Cilia- and flagella-associated protein 44"/>
    <property type="match status" value="1"/>
</dbReference>
<feature type="compositionally biased region" description="Basic and acidic residues" evidence="15">
    <location>
        <begin position="79"/>
        <end position="126"/>
    </location>
</feature>
<keyword evidence="4" id="KW-0677">Repeat</keyword>
<keyword evidence="8" id="KW-0206">Cytoskeleton</keyword>
<feature type="region of interest" description="Disordered" evidence="15">
    <location>
        <begin position="1316"/>
        <end position="1357"/>
    </location>
</feature>
<dbReference type="InterPro" id="IPR001680">
    <property type="entry name" value="WD40_rpt"/>
</dbReference>
<name>A0A8S4PS61_OWEFU</name>
<feature type="compositionally biased region" description="Acidic residues" evidence="15">
    <location>
        <begin position="1525"/>
        <end position="1551"/>
    </location>
</feature>
<reference evidence="17" key="1">
    <citation type="submission" date="2022-03" db="EMBL/GenBank/DDBJ databases">
        <authorList>
            <person name="Martin C."/>
        </authorList>
    </citation>
    <scope>NUCLEOTIDE SEQUENCE</scope>
</reference>
<feature type="compositionally biased region" description="Acidic residues" evidence="15">
    <location>
        <begin position="747"/>
        <end position="761"/>
    </location>
</feature>
<protein>
    <recommendedName>
        <fullName evidence="12">Cilia- and flagella-associated protein 44</fullName>
    </recommendedName>
</protein>
<dbReference type="EMBL" id="CAIIXF020000010">
    <property type="protein sequence ID" value="CAH1796964.1"/>
    <property type="molecule type" value="Genomic_DNA"/>
</dbReference>
<evidence type="ECO:0000256" key="9">
    <source>
        <dbReference type="ARBA" id="ARBA00023273"/>
    </source>
</evidence>
<evidence type="ECO:0000256" key="6">
    <source>
        <dbReference type="ARBA" id="ARBA00023054"/>
    </source>
</evidence>
<feature type="compositionally biased region" description="Gly residues" evidence="15">
    <location>
        <begin position="1319"/>
        <end position="1329"/>
    </location>
</feature>
<evidence type="ECO:0000256" key="15">
    <source>
        <dbReference type="SAM" id="MobiDB-lite"/>
    </source>
</evidence>
<dbReference type="PANTHER" id="PTHR14885:SF3">
    <property type="entry name" value="CILIA- AND FLAGELLA-ASSOCIATED PROTEIN 44"/>
    <property type="match status" value="1"/>
</dbReference>
<evidence type="ECO:0000256" key="8">
    <source>
        <dbReference type="ARBA" id="ARBA00023212"/>
    </source>
</evidence>
<feature type="coiled-coil region" evidence="14">
    <location>
        <begin position="965"/>
        <end position="992"/>
    </location>
</feature>
<keyword evidence="5" id="KW-0282">Flagellum</keyword>
<feature type="repeat" description="WD" evidence="13">
    <location>
        <begin position="606"/>
        <end position="634"/>
    </location>
</feature>
<dbReference type="Proteomes" id="UP000749559">
    <property type="component" value="Unassembled WGS sequence"/>
</dbReference>
<sequence length="1877" mass="213106">ASSDIVSELSEHIVDSYTQGSKSRPVTGVTKDTDALSDITPVDTHSVKGDTHSVKGDASSVKGDGSEVKENENGATTTDKTDEGSKAGDDSQAKDGASKAGDKEGSKADDASKVADGEDPNTRGDEAEIASTSQHGEDEEKIPEDFFYDKEEHVSKASTSEESGLPNDLLSLNHSFGFDCQKRSNLHLLDENTVLFAAGNLVQILNVKTKEQIYLRSTSGGGIGALAVHPSQKYFAVAEKGVAPNINIYEFPSLKLVRILRGGTQEAYAYIDFSPDGKTLASVGGDPDYMLTLWDWKQETTVLRSKAFSQDVFRVTFSTELEGQLTSSGTGHIRFWKMAKTFTGLKLQGQLGKFGKTEISDIEGYVELPDGKVLSGAENGNMLLWDGGLIKTEISRRNKKPCHQGPIQQIVMDEGELMTVGIDGCIRVWDFESIDTADASDAGIFEMEPMNELKVGNDVQLKSMVKVTNMEEPVWYAQDGNGGIWKLDLSFSHTSLAPEKVMSYHAGAMKGLATSPVTHLVATTGDDKTVRVFDYKASETMCETRFNAGGSALIWAPKVIDPKGSTLIAGFGDGVVRVLNLQKFDPTKDPHKKYKYASELTLKQALKPHKSAVTCMHLDPSGELLATGGDDATVFFMAVSHTFDPIGFVKVPAPVTHMQWTPQSFKRCALLVFCSDGSVVEIEAPEPGKFDTSHTYEIEGLKTREHKFKSIKSRLRHEEELAIKAKIEEEKQKKKEEERRKRAERGLEEDEEEEEEEEKEPEPEWKPYIPEEPNAILCGLYSDEDKFWMSMDNFDAGYLYQCKLGTQAEREAKNEETRDEPVMSIPVFDSSDTPITTIRYSSSGKYLIMGMKDGAIRIVPLHDENNLDSVATYWTLNMHDNNYGQITHIDESFDGKYLFSVGADGNIFSFNVMDQASVEDRVKESKAKIPSARKAVEEKRVEDIEDPSAYSIEDAKQKAEHDKMMRLAEEKKTDVKRTIAQLRRQFKKLIERNVELPAHLRLDRKEFEMDPEIKKELERQTQEKKDITRKELSWEKEKHRIALEKLKARFKDVVECERIVLKAFKTSHEVTSFRASKLSDDFYELKAEMERRKTTMLTNKGDMSREHSQLTGQQLQQSKNVDSPDGIKEEKTEAKIFTSLKGSMGERISKALIKVEEKKKKRQQRRDQWNDLNNTKPDEDYEDPADIAAIKEAQENMGDYKLKSADDYVVPDHLRMNAEKARNKLLLVKDLIHRHKYDFNQRLLKLRDKKLGIIDEIREIVGKLEDMQNNLEEDQRIAVPEVPRMYPEEVPEKRFEYTRDQLLAYKAEQTQANNAAQSGFGGGFGGGGAKKPSSPGPYKKQDTNLTGVDRGDTTLTQGTEDMGEREVKLTPLEIQIKMAQEIRNLYERDRMMSQINELLENFDAELRLLRHDKFRLDVDLKNADLRHVTLFEELILLKEFEKRENLLTEKQDNKEQEKIDMQVKIMEVQQKLDMKRRDIEKLQEKERMLHSTFLMSLGENNKFGDYLTKVFKKRIKRSKKKDTEGDGSDEDSDDDSDDESDWSESDEESDSEAGGFDLDVCPPGCDQTLYDNTCALREKRLDIEEALAEEKKNNEALKKESEALQKKAKVIDGALKNALGELEAFQLEKQRKLNELDVVVTLRLHQIQHMVNGVLPQDLSSCLVFDESGLVRLQHRIKELEHEKAMQKKQQKEAKKKHISLIKDRRLFQSKITEMEEQCDQMMMLKFGRIVDLEKLETVTVNRNIEELKEKLRQNEIFCSNDVQKWMEKIKAKKNHITELIRENTNRLEQLTMLLGEKRELESGLDSRQKSLGGEFSGQRKADLRERQRLIQLVQLQAQEVEALKEEIMLLSRKGGHILPPAQPPAPSAPRSNMPQQ</sequence>
<dbReference type="SUPFAM" id="SSF50978">
    <property type="entry name" value="WD40 repeat-like"/>
    <property type="match status" value="2"/>
</dbReference>
<comment type="subcellular location">
    <subcellularLocation>
        <location evidence="1">Cytoplasm</location>
        <location evidence="1">Cytoskeleton</location>
        <location evidence="1">Flagellum axoneme</location>
    </subcellularLocation>
</comment>
<keyword evidence="6 14" id="KW-0175">Coiled coil</keyword>
<keyword evidence="7" id="KW-0969">Cilium</keyword>
<dbReference type="OrthoDB" id="1935234at2759"/>
<keyword evidence="2" id="KW-0963">Cytoplasm</keyword>
<proteinExistence type="inferred from homology"/>
<comment type="caution">
    <text evidence="17">The sequence shown here is derived from an EMBL/GenBank/DDBJ whole genome shotgun (WGS) entry which is preliminary data.</text>
</comment>
<evidence type="ECO:0000256" key="10">
    <source>
        <dbReference type="ARBA" id="ARBA00055223"/>
    </source>
</evidence>
<evidence type="ECO:0000256" key="1">
    <source>
        <dbReference type="ARBA" id="ARBA00004611"/>
    </source>
</evidence>
<feature type="repeat" description="WD" evidence="13">
    <location>
        <begin position="502"/>
        <end position="543"/>
    </location>
</feature>
<feature type="region of interest" description="Disordered" evidence="15">
    <location>
        <begin position="15"/>
        <end position="141"/>
    </location>
</feature>
<evidence type="ECO:0000256" key="12">
    <source>
        <dbReference type="ARBA" id="ARBA00074727"/>
    </source>
</evidence>
<dbReference type="PROSITE" id="PS50082">
    <property type="entry name" value="WD_REPEATS_2"/>
    <property type="match status" value="2"/>
</dbReference>
<evidence type="ECO:0000256" key="11">
    <source>
        <dbReference type="ARBA" id="ARBA00060934"/>
    </source>
</evidence>
<evidence type="ECO:0000259" key="16">
    <source>
        <dbReference type="Pfam" id="PF23409"/>
    </source>
</evidence>
<feature type="coiled-coil region" evidence="14">
    <location>
        <begin position="1670"/>
        <end position="1697"/>
    </location>
</feature>
<accession>A0A8S4PS61</accession>
<feature type="region of interest" description="Disordered" evidence="15">
    <location>
        <begin position="1155"/>
        <end position="1183"/>
    </location>
</feature>
<feature type="coiled-coil region" evidence="14">
    <location>
        <begin position="1580"/>
        <end position="1635"/>
    </location>
</feature>
<keyword evidence="3 13" id="KW-0853">WD repeat</keyword>
<dbReference type="InterPro" id="IPR036322">
    <property type="entry name" value="WD40_repeat_dom_sf"/>
</dbReference>
<keyword evidence="9" id="KW-0966">Cell projection</keyword>